<evidence type="ECO:0000313" key="2">
    <source>
        <dbReference type="EMBL" id="JAD24726.1"/>
    </source>
</evidence>
<name>A0A0A8YG25_ARUDO</name>
<dbReference type="AlphaFoldDB" id="A0A0A8YG25"/>
<accession>A0A0A8YG25</accession>
<proteinExistence type="predicted"/>
<reference evidence="2" key="2">
    <citation type="journal article" date="2015" name="Data Brief">
        <title>Shoot transcriptome of the giant reed, Arundo donax.</title>
        <authorList>
            <person name="Barrero R.A."/>
            <person name="Guerrero F.D."/>
            <person name="Moolhuijzen P."/>
            <person name="Goolsby J.A."/>
            <person name="Tidwell J."/>
            <person name="Bellgard S.E."/>
            <person name="Bellgard M.I."/>
        </authorList>
    </citation>
    <scope>NUCLEOTIDE SEQUENCE</scope>
    <source>
        <tissue evidence="2">Shoot tissue taken approximately 20 cm above the soil surface</tissue>
    </source>
</reference>
<sequence>MSEEERGRDSPEREAAMRFRTVAMRSPRAASRRRAARGSPSPPPPAPAPPTRASEGSPPGSIIVGGGAVAPLNATVPLPWLVVESMASGGTQPGLPRRV</sequence>
<feature type="compositionally biased region" description="Pro residues" evidence="1">
    <location>
        <begin position="40"/>
        <end position="50"/>
    </location>
</feature>
<feature type="compositionally biased region" description="Low complexity" evidence="1">
    <location>
        <begin position="51"/>
        <end position="62"/>
    </location>
</feature>
<feature type="region of interest" description="Disordered" evidence="1">
    <location>
        <begin position="1"/>
        <end position="67"/>
    </location>
</feature>
<evidence type="ECO:0000256" key="1">
    <source>
        <dbReference type="SAM" id="MobiDB-lite"/>
    </source>
</evidence>
<feature type="compositionally biased region" description="Basic and acidic residues" evidence="1">
    <location>
        <begin position="1"/>
        <end position="17"/>
    </location>
</feature>
<reference evidence="2" key="1">
    <citation type="submission" date="2014-09" db="EMBL/GenBank/DDBJ databases">
        <authorList>
            <person name="Magalhaes I.L.F."/>
            <person name="Oliveira U."/>
            <person name="Santos F.R."/>
            <person name="Vidigal T.H.D.A."/>
            <person name="Brescovit A.D."/>
            <person name="Santos A.J."/>
        </authorList>
    </citation>
    <scope>NUCLEOTIDE SEQUENCE</scope>
    <source>
        <tissue evidence="2">Shoot tissue taken approximately 20 cm above the soil surface</tissue>
    </source>
</reference>
<organism evidence="2">
    <name type="scientific">Arundo donax</name>
    <name type="common">Giant reed</name>
    <name type="synonym">Donax arundinaceus</name>
    <dbReference type="NCBI Taxonomy" id="35708"/>
    <lineage>
        <taxon>Eukaryota</taxon>
        <taxon>Viridiplantae</taxon>
        <taxon>Streptophyta</taxon>
        <taxon>Embryophyta</taxon>
        <taxon>Tracheophyta</taxon>
        <taxon>Spermatophyta</taxon>
        <taxon>Magnoliopsida</taxon>
        <taxon>Liliopsida</taxon>
        <taxon>Poales</taxon>
        <taxon>Poaceae</taxon>
        <taxon>PACMAD clade</taxon>
        <taxon>Arundinoideae</taxon>
        <taxon>Arundineae</taxon>
        <taxon>Arundo</taxon>
    </lineage>
</organism>
<protein>
    <submittedName>
        <fullName evidence="2">Uncharacterized protein</fullName>
    </submittedName>
</protein>
<dbReference type="EMBL" id="GBRH01273169">
    <property type="protein sequence ID" value="JAD24726.1"/>
    <property type="molecule type" value="Transcribed_RNA"/>
</dbReference>